<dbReference type="Pfam" id="PF01177">
    <property type="entry name" value="Asp_Glu_race"/>
    <property type="match status" value="1"/>
</dbReference>
<dbReference type="InterPro" id="IPR001920">
    <property type="entry name" value="Asp/Glu_race"/>
</dbReference>
<dbReference type="OrthoDB" id="9803739at2"/>
<dbReference type="Gene3D" id="3.40.50.1860">
    <property type="match status" value="2"/>
</dbReference>
<dbReference type="EMBL" id="CP013344">
    <property type="protein sequence ID" value="AMU89337.1"/>
    <property type="molecule type" value="Genomic_DNA"/>
</dbReference>
<organism evidence="3 5">
    <name type="scientific">Sphingopyxis macrogoltabida</name>
    <name type="common">Sphingomonas macrogoltabidus</name>
    <dbReference type="NCBI Taxonomy" id="33050"/>
    <lineage>
        <taxon>Bacteria</taxon>
        <taxon>Pseudomonadati</taxon>
        <taxon>Pseudomonadota</taxon>
        <taxon>Alphaproteobacteria</taxon>
        <taxon>Sphingomonadales</taxon>
        <taxon>Sphingomonadaceae</taxon>
        <taxon>Sphingopyxis</taxon>
    </lineage>
</organism>
<keyword evidence="6" id="KW-1185">Reference proteome</keyword>
<accession>A0A0N7GSG4</accession>
<dbReference type="AlphaFoldDB" id="A0A0N7GSG4"/>
<evidence type="ECO:0000313" key="5">
    <source>
        <dbReference type="Proteomes" id="UP000058074"/>
    </source>
</evidence>
<dbReference type="NCBIfam" id="TIGR00035">
    <property type="entry name" value="asp_race"/>
    <property type="match status" value="1"/>
</dbReference>
<name>A0A0N7GSG4_SPHMC</name>
<dbReference type="EMBL" id="CP012700">
    <property type="protein sequence ID" value="ALH80643.1"/>
    <property type="molecule type" value="Genomic_DNA"/>
</dbReference>
<dbReference type="PANTHER" id="PTHR21198">
    <property type="entry name" value="GLUTAMATE RACEMASE"/>
    <property type="match status" value="1"/>
</dbReference>
<dbReference type="KEGG" id="smaz:LH19_09995"/>
<gene>
    <name evidence="3" type="ORF">AN936_09750</name>
    <name evidence="4" type="ORF">ATM17_09840</name>
</gene>
<reference evidence="4" key="3">
    <citation type="submission" date="2015-11" db="EMBL/GenBank/DDBJ databases">
        <authorList>
            <person name="Yoshiyuki O."/>
        </authorList>
    </citation>
    <scope>NUCLEOTIDE SEQUENCE</scope>
    <source>
        <strain evidence="4">203N</strain>
    </source>
</reference>
<dbReference type="KEGG" id="smag:AN936_09750"/>
<evidence type="ECO:0000313" key="6">
    <source>
        <dbReference type="Proteomes" id="UP000076088"/>
    </source>
</evidence>
<reference evidence="3 5" key="1">
    <citation type="journal article" date="2015" name="Genome Announc.">
        <title>Complete Genome Sequence of Polypropylene Glycol- and Polyethylene Glycol-Degrading Sphingopyxis macrogoltabida Strain EY-1.</title>
        <authorList>
            <person name="Ohtsubo Y."/>
            <person name="Nagata Y."/>
            <person name="Numata M."/>
            <person name="Tsuchikane K."/>
            <person name="Hosoyama A."/>
            <person name="Yamazoe A."/>
            <person name="Tsuda M."/>
            <person name="Fujita N."/>
            <person name="Kawai F."/>
        </authorList>
    </citation>
    <scope>NUCLEOTIDE SEQUENCE [LARGE SCALE GENOMIC DNA]</scope>
    <source>
        <strain evidence="3 5">EY-1</strain>
    </source>
</reference>
<evidence type="ECO:0000313" key="3">
    <source>
        <dbReference type="EMBL" id="ALH80643.1"/>
    </source>
</evidence>
<evidence type="ECO:0000256" key="1">
    <source>
        <dbReference type="ARBA" id="ARBA00007847"/>
    </source>
</evidence>
<dbReference type="InterPro" id="IPR004380">
    <property type="entry name" value="Asp_race"/>
</dbReference>
<dbReference type="InterPro" id="IPR015942">
    <property type="entry name" value="Asp/Glu/hydantoin_racemase"/>
</dbReference>
<sequence length="232" mass="25407">MRKIGLIGGISWASTELYYRHLNKGVQKRLGTACSAPIILESLNYCELSRLTTPEQWAHAKDVLIASAQRLEAAGATALMIAANSMHRVAEDVAAAISIPLIHIVDETGEKMKADGIKAAAVIGTRNVMTEAWFRQRLVRHGLTLAPYDATRAEAIDNIIYDQLMQGKVLEESRRTMKTFITDIAKQDIQALVLASTELVMLVDPDANVLPIYDTTRIHVAAGVDWILGEGS</sequence>
<comment type="similarity">
    <text evidence="1">Belongs to the aspartate/glutamate racemases family.</text>
</comment>
<dbReference type="PANTHER" id="PTHR21198:SF7">
    <property type="entry name" value="ASPARTATE-GLUTAMATE RACEMASE FAMILY"/>
    <property type="match status" value="1"/>
</dbReference>
<protein>
    <submittedName>
        <fullName evidence="3">Aspartate racemase</fullName>
    </submittedName>
</protein>
<evidence type="ECO:0000313" key="4">
    <source>
        <dbReference type="EMBL" id="AMU89337.1"/>
    </source>
</evidence>
<proteinExistence type="inferred from homology"/>
<dbReference type="PATRIC" id="fig|33050.5.peg.2015"/>
<keyword evidence="2" id="KW-0413">Isomerase</keyword>
<dbReference type="Proteomes" id="UP000076088">
    <property type="component" value="Chromosome"/>
</dbReference>
<dbReference type="SUPFAM" id="SSF53681">
    <property type="entry name" value="Aspartate/glutamate racemase"/>
    <property type="match status" value="2"/>
</dbReference>
<dbReference type="GO" id="GO:0047661">
    <property type="term" value="F:amino-acid racemase activity"/>
    <property type="evidence" value="ECO:0007669"/>
    <property type="project" value="InterPro"/>
</dbReference>
<dbReference type="STRING" id="33050.AN936_09750"/>
<evidence type="ECO:0000256" key="2">
    <source>
        <dbReference type="ARBA" id="ARBA00023235"/>
    </source>
</evidence>
<dbReference type="Proteomes" id="UP000058074">
    <property type="component" value="Chromosome"/>
</dbReference>
<reference evidence="6" key="2">
    <citation type="submission" date="2015-11" db="EMBL/GenBank/DDBJ databases">
        <title>Complete genome sequence of a polyethylene-glycol degrader Sphingopyxis macrogoltabida 203N (NBRC 111659).</title>
        <authorList>
            <person name="Yoshiyuki O."/>
            <person name="Shouta N."/>
            <person name="Nagata Y."/>
            <person name="Numata M."/>
            <person name="Tsuchikane K."/>
            <person name="Hosoyama A."/>
            <person name="Yamazoe A."/>
            <person name="Tsuda M."/>
            <person name="Fujita N."/>
            <person name="Kawai F."/>
        </authorList>
    </citation>
    <scope>NUCLEOTIDE SEQUENCE [LARGE SCALE GENOMIC DNA]</scope>
    <source>
        <strain evidence="6">203N</strain>
    </source>
</reference>
<dbReference type="RefSeq" id="WP_054587968.1">
    <property type="nucleotide sequence ID" value="NZ_CP009429.1"/>
</dbReference>
<reference evidence="4 6" key="4">
    <citation type="journal article" date="2016" name="Genome Announc.">
        <title>Complete Genome Sequence of Sphingopyxis macrogoltabida Strain 203N (NBRC 111659), a Polyethylene Glycol Degrader.</title>
        <authorList>
            <person name="Ohtsubo Y."/>
            <person name="Nonoyama S."/>
            <person name="Nagata Y."/>
            <person name="Numata M."/>
            <person name="Tsuchikane K."/>
            <person name="Hosoyama A."/>
            <person name="Yamazoe A."/>
            <person name="Tsuda M."/>
            <person name="Fujita N."/>
            <person name="Kawai F."/>
        </authorList>
    </citation>
    <scope>NUCLEOTIDE SEQUENCE [LARGE SCALE GENOMIC DNA]</scope>
    <source>
        <strain evidence="4 6">203N</strain>
    </source>
</reference>